<proteinExistence type="predicted"/>
<reference evidence="4" key="1">
    <citation type="submission" date="2015-02" db="EMBL/GenBank/DDBJ databases">
        <title>Genome sequencing for Strongylocentrotus purpuratus.</title>
        <authorList>
            <person name="Murali S."/>
            <person name="Liu Y."/>
            <person name="Vee V."/>
            <person name="English A."/>
            <person name="Wang M."/>
            <person name="Skinner E."/>
            <person name="Han Y."/>
            <person name="Muzny D.M."/>
            <person name="Worley K.C."/>
            <person name="Gibbs R.A."/>
        </authorList>
    </citation>
    <scope>NUCLEOTIDE SEQUENCE</scope>
</reference>
<feature type="domain" description="Tyrosine-protein phosphatase" evidence="1">
    <location>
        <begin position="1"/>
        <end position="167"/>
    </location>
</feature>
<evidence type="ECO:0000313" key="4">
    <source>
        <dbReference type="Proteomes" id="UP000007110"/>
    </source>
</evidence>
<dbReference type="InterPro" id="IPR029021">
    <property type="entry name" value="Prot-tyrosine_phosphatase-like"/>
</dbReference>
<accession>A0A7M7P4K1</accession>
<dbReference type="PANTHER" id="PTHR19134">
    <property type="entry name" value="RECEPTOR-TYPE TYROSINE-PROTEIN PHOSPHATASE"/>
    <property type="match status" value="1"/>
</dbReference>
<dbReference type="SUPFAM" id="SSF52799">
    <property type="entry name" value="(Phosphotyrosine protein) phosphatases II"/>
    <property type="match status" value="1"/>
</dbReference>
<reference evidence="3" key="2">
    <citation type="submission" date="2021-01" db="UniProtKB">
        <authorList>
            <consortium name="EnsemblMetazoa"/>
        </authorList>
    </citation>
    <scope>IDENTIFICATION</scope>
</reference>
<dbReference type="Pfam" id="PF00102">
    <property type="entry name" value="Y_phosphatase"/>
    <property type="match status" value="1"/>
</dbReference>
<evidence type="ECO:0000259" key="1">
    <source>
        <dbReference type="PROSITE" id="PS50055"/>
    </source>
</evidence>
<dbReference type="PROSITE" id="PS00383">
    <property type="entry name" value="TYR_PHOSPHATASE_1"/>
    <property type="match status" value="1"/>
</dbReference>
<dbReference type="SMART" id="SM00194">
    <property type="entry name" value="PTPc"/>
    <property type="match status" value="1"/>
</dbReference>
<dbReference type="PANTHER" id="PTHR19134:SF449">
    <property type="entry name" value="TYROSINE-PROTEIN PHOSPHATASE 1"/>
    <property type="match status" value="1"/>
</dbReference>
<dbReference type="SMART" id="SM00404">
    <property type="entry name" value="PTPc_motif"/>
    <property type="match status" value="1"/>
</dbReference>
<dbReference type="Gene3D" id="3.90.190.10">
    <property type="entry name" value="Protein tyrosine phosphatase superfamily"/>
    <property type="match status" value="1"/>
</dbReference>
<dbReference type="InterPro" id="IPR016130">
    <property type="entry name" value="Tyr_Pase_AS"/>
</dbReference>
<dbReference type="Proteomes" id="UP000007110">
    <property type="component" value="Unassembled WGS sequence"/>
</dbReference>
<dbReference type="PROSITE" id="PS50055">
    <property type="entry name" value="TYR_PHOSPHATASE_PTP"/>
    <property type="match status" value="1"/>
</dbReference>
<organism evidence="3 4">
    <name type="scientific">Strongylocentrotus purpuratus</name>
    <name type="common">Purple sea urchin</name>
    <dbReference type="NCBI Taxonomy" id="7668"/>
    <lineage>
        <taxon>Eukaryota</taxon>
        <taxon>Metazoa</taxon>
        <taxon>Echinodermata</taxon>
        <taxon>Eleutherozoa</taxon>
        <taxon>Echinozoa</taxon>
        <taxon>Echinoidea</taxon>
        <taxon>Euechinoidea</taxon>
        <taxon>Echinacea</taxon>
        <taxon>Camarodonta</taxon>
        <taxon>Echinidea</taxon>
        <taxon>Strongylocentrotidae</taxon>
        <taxon>Strongylocentrotus</taxon>
    </lineage>
</organism>
<dbReference type="OrthoDB" id="6407541at2759"/>
<dbReference type="InterPro" id="IPR050348">
    <property type="entry name" value="Protein-Tyr_Phosphatase"/>
</dbReference>
<dbReference type="InterPro" id="IPR000242">
    <property type="entry name" value="PTP_cat"/>
</dbReference>
<dbReference type="RefSeq" id="XP_030845085.1">
    <property type="nucleotide sequence ID" value="XM_030989225.1"/>
</dbReference>
<dbReference type="PRINTS" id="PR00700">
    <property type="entry name" value="PRTYPHPHTASE"/>
</dbReference>
<sequence>MVIDYHPSIIVMLNDDDKSNESCARYWSDKGVTTFGSVSVTTLSVSERRGFIEREIEVTQNNPKYQFIYWPTKAEERRDRAPYLLNLMTEVEDSFSGVAEGFPVLVHCLNGVGRTGVFCTMLECIAQINEEDAVDVFQTVKMLRNERMHFVETEEELAFIYELIKEYLSADEYEILSVPIEDEHTYGSVDSS</sequence>
<feature type="domain" description="Tyrosine specific protein phosphatases" evidence="2">
    <location>
        <begin position="85"/>
        <end position="158"/>
    </location>
</feature>
<dbReference type="InterPro" id="IPR000387">
    <property type="entry name" value="Tyr_Pase_dom"/>
</dbReference>
<evidence type="ECO:0000313" key="3">
    <source>
        <dbReference type="EnsemblMetazoa" id="XP_030845085"/>
    </source>
</evidence>
<dbReference type="InParanoid" id="A0A7M7P4K1"/>
<dbReference type="AlphaFoldDB" id="A0A7M7P4K1"/>
<protein>
    <submittedName>
        <fullName evidence="3">Uncharacterized protein</fullName>
    </submittedName>
</protein>
<dbReference type="GO" id="GO:0004725">
    <property type="term" value="F:protein tyrosine phosphatase activity"/>
    <property type="evidence" value="ECO:0007669"/>
    <property type="project" value="InterPro"/>
</dbReference>
<dbReference type="CDD" id="cd00047">
    <property type="entry name" value="PTPc"/>
    <property type="match status" value="1"/>
</dbReference>
<name>A0A7M7P4K1_STRPU</name>
<dbReference type="InterPro" id="IPR003595">
    <property type="entry name" value="Tyr_Pase_cat"/>
</dbReference>
<dbReference type="PROSITE" id="PS50056">
    <property type="entry name" value="TYR_PHOSPHATASE_2"/>
    <property type="match status" value="1"/>
</dbReference>
<evidence type="ECO:0000259" key="2">
    <source>
        <dbReference type="PROSITE" id="PS50056"/>
    </source>
</evidence>
<dbReference type="KEGG" id="spu:115925431"/>
<dbReference type="EnsemblMetazoa" id="XM_030989225">
    <property type="protein sequence ID" value="XP_030845085"/>
    <property type="gene ID" value="LOC115925431"/>
</dbReference>
<dbReference type="GeneID" id="115925431"/>
<keyword evidence="4" id="KW-1185">Reference proteome</keyword>